<dbReference type="SUPFAM" id="SSF52980">
    <property type="entry name" value="Restriction endonuclease-like"/>
    <property type="match status" value="1"/>
</dbReference>
<dbReference type="KEGG" id="mez:Mtc_1989"/>
<evidence type="ECO:0000313" key="3">
    <source>
        <dbReference type="Proteomes" id="UP000005233"/>
    </source>
</evidence>
<dbReference type="EMBL" id="CP003243">
    <property type="protein sequence ID" value="AFD00729.1"/>
    <property type="molecule type" value="Genomic_DNA"/>
</dbReference>
<accession>H8I682</accession>
<dbReference type="eggNOG" id="arCOG03518">
    <property type="taxonomic scope" value="Archaea"/>
</dbReference>
<evidence type="ECO:0000256" key="1">
    <source>
        <dbReference type="SAM" id="Phobius"/>
    </source>
</evidence>
<feature type="transmembrane region" description="Helical" evidence="1">
    <location>
        <begin position="20"/>
        <end position="37"/>
    </location>
</feature>
<keyword evidence="1" id="KW-0812">Transmembrane</keyword>
<name>H8I682_METCZ</name>
<reference evidence="2 3" key="1">
    <citation type="journal article" date="2012" name="J. Bacteriol.">
        <title>Complete genome sequence of a thermophilic methanogen, Methanocella conradii HZ254, isolated from Chinese rice field soil.</title>
        <authorList>
            <person name="Lu Z."/>
            <person name="Lu Y."/>
        </authorList>
    </citation>
    <scope>NUCLEOTIDE SEQUENCE [LARGE SCALE GENOMIC DNA]</scope>
    <source>
        <strain evidence="3">DSM 24694 / JCM 17849 / CGMCC 1.5162 / HZ254</strain>
    </source>
</reference>
<dbReference type="AlphaFoldDB" id="H8I682"/>
<dbReference type="InterPro" id="IPR011335">
    <property type="entry name" value="Restrct_endonuc-II-like"/>
</dbReference>
<dbReference type="Proteomes" id="UP000005233">
    <property type="component" value="Chromosome"/>
</dbReference>
<evidence type="ECO:0000313" key="2">
    <source>
        <dbReference type="EMBL" id="AFD00729.1"/>
    </source>
</evidence>
<dbReference type="HOGENOM" id="CLU_118412_0_0_2"/>
<keyword evidence="1" id="KW-1133">Transmembrane helix</keyword>
<sequence length="208" mass="24847">MRFLSTHSTSNIWRRTIKNFIMLVQNLIIKAVIMGLIDKVIKTVNIWLPDEQQENYEKGKQFEQYVANLFNHNYYTIKDWTRDNSDKRQGIYVESDRQPDFIIRFKSSNELFAVECKWRNNPYYSEKLDGLVVNWSSFDKINRYKKFEKEEGIPVFVVIGLGGEPLEPGKMFCLPLSEAKYPEMYLSVLYKYERPPKKPFFWRNGVLK</sequence>
<proteinExistence type="predicted"/>
<gene>
    <name evidence="2" type="ordered locus">Mtc_1989</name>
</gene>
<dbReference type="STRING" id="1041930.Mtc_1989"/>
<organism evidence="2 3">
    <name type="scientific">Methanocella conradii (strain DSM 24694 / JCM 17849 / CGMCC 1.5162 / HZ254)</name>
    <dbReference type="NCBI Taxonomy" id="1041930"/>
    <lineage>
        <taxon>Archaea</taxon>
        <taxon>Methanobacteriati</taxon>
        <taxon>Methanobacteriota</taxon>
        <taxon>Stenosarchaea group</taxon>
        <taxon>Methanomicrobia</taxon>
        <taxon>Methanocellales</taxon>
        <taxon>Methanocellaceae</taxon>
        <taxon>Methanocella</taxon>
    </lineage>
</organism>
<protein>
    <submittedName>
        <fullName evidence="2">Uncharacterized protein</fullName>
    </submittedName>
</protein>
<keyword evidence="3" id="KW-1185">Reference proteome</keyword>
<keyword evidence="1" id="KW-0472">Membrane</keyword>